<dbReference type="InterPro" id="IPR000595">
    <property type="entry name" value="cNMP-bd_dom"/>
</dbReference>
<evidence type="ECO:0000313" key="5">
    <source>
        <dbReference type="EMBL" id="QNE04758.1"/>
    </source>
</evidence>
<dbReference type="Pfam" id="PF03445">
    <property type="entry name" value="DUF294"/>
    <property type="match status" value="1"/>
</dbReference>
<feature type="domain" description="CBS" evidence="4">
    <location>
        <begin position="173"/>
        <end position="229"/>
    </location>
</feature>
<dbReference type="Gene3D" id="2.60.120.10">
    <property type="entry name" value="Jelly Rolls"/>
    <property type="match status" value="1"/>
</dbReference>
<dbReference type="PROSITE" id="PS51371">
    <property type="entry name" value="CBS"/>
    <property type="match status" value="2"/>
</dbReference>
<evidence type="ECO:0000259" key="4">
    <source>
        <dbReference type="PROSITE" id="PS51371"/>
    </source>
</evidence>
<dbReference type="PANTHER" id="PTHR48108:SF26">
    <property type="entry name" value="CBS DOMAIN-CONTAINING PROTEIN DDB_G0289609"/>
    <property type="match status" value="1"/>
</dbReference>
<dbReference type="InterPro" id="IPR043519">
    <property type="entry name" value="NT_sf"/>
</dbReference>
<dbReference type="InterPro" id="IPR000644">
    <property type="entry name" value="CBS_dom"/>
</dbReference>
<dbReference type="Proteomes" id="UP000515297">
    <property type="component" value="Chromosome"/>
</dbReference>
<dbReference type="InterPro" id="IPR014710">
    <property type="entry name" value="RmlC-like_jellyroll"/>
</dbReference>
<dbReference type="AlphaFoldDB" id="A0A7G6VSP3"/>
<gene>
    <name evidence="5" type="ORF">H4O24_12550</name>
</gene>
<dbReference type="PROSITE" id="PS50042">
    <property type="entry name" value="CNMP_BINDING_3"/>
    <property type="match status" value="1"/>
</dbReference>
<dbReference type="InterPro" id="IPR046342">
    <property type="entry name" value="CBS_dom_sf"/>
</dbReference>
<dbReference type="Pfam" id="PF00571">
    <property type="entry name" value="CBS"/>
    <property type="match status" value="2"/>
</dbReference>
<proteinExistence type="predicted"/>
<dbReference type="SUPFAM" id="SSF54631">
    <property type="entry name" value="CBS-domain pair"/>
    <property type="match status" value="1"/>
</dbReference>
<dbReference type="Pfam" id="PF10335">
    <property type="entry name" value="DUF294_C"/>
    <property type="match status" value="1"/>
</dbReference>
<evidence type="ECO:0000256" key="2">
    <source>
        <dbReference type="PROSITE-ProRule" id="PRU00703"/>
    </source>
</evidence>
<keyword evidence="2" id="KW-0129">CBS domain</keyword>
<dbReference type="SMART" id="SM00116">
    <property type="entry name" value="CBS"/>
    <property type="match status" value="2"/>
</dbReference>
<dbReference type="EMBL" id="CP060052">
    <property type="protein sequence ID" value="QNE04758.1"/>
    <property type="molecule type" value="Genomic_DNA"/>
</dbReference>
<dbReference type="SUPFAM" id="SSF51206">
    <property type="entry name" value="cAMP-binding domain-like"/>
    <property type="match status" value="1"/>
</dbReference>
<dbReference type="PANTHER" id="PTHR48108">
    <property type="entry name" value="CBS DOMAIN-CONTAINING PROTEIN CBSX2, CHLOROPLASTIC"/>
    <property type="match status" value="1"/>
</dbReference>
<dbReference type="CDD" id="cd05401">
    <property type="entry name" value="NT_GlnE_GlnD_like"/>
    <property type="match status" value="1"/>
</dbReference>
<accession>A0A7G6VSP3</accession>
<reference evidence="5 6" key="1">
    <citation type="submission" date="2020-08" db="EMBL/GenBank/DDBJ databases">
        <authorList>
            <person name="Liu G."/>
            <person name="Sun C."/>
        </authorList>
    </citation>
    <scope>NUCLEOTIDE SEQUENCE [LARGE SCALE GENOMIC DNA]</scope>
    <source>
        <strain evidence="5 6">OT19</strain>
    </source>
</reference>
<dbReference type="InterPro" id="IPR005105">
    <property type="entry name" value="GlnD_Uridyltrans_N"/>
</dbReference>
<feature type="domain" description="Cyclic nucleotide-binding" evidence="3">
    <location>
        <begin position="24"/>
        <end position="122"/>
    </location>
</feature>
<dbReference type="Pfam" id="PF00027">
    <property type="entry name" value="cNMP_binding"/>
    <property type="match status" value="1"/>
</dbReference>
<dbReference type="SUPFAM" id="SSF81301">
    <property type="entry name" value="Nucleotidyltransferase"/>
    <property type="match status" value="1"/>
</dbReference>
<sequence>MTQTTQFAPAEPDELRAFLASHPPFAQLGPDALAALMRGSEISYHRRGSTVTHAGDDNRFLSVVRSGAVELRLGGTDLHARLGEGECFGYPSLIRGGPAQNEVLAIEDTLLYRIARPAFLALREADDGFRGFFDTDEAARLRRALDGMRRKFQAGDPDAEVLGVHGPVSSLHRRRQVVTAAPDTPIAEAARIMAERDVSTLPVTNGQQLVGIVTDKDLRRRVLAPQLDTRHPVRDIMTADPVTAPEDTPVLTALVMMAERQIHHLPVTDPDGALVSVISSNDILARLGSNSLLIAKEIAASASAAQVARACAQLPDAVGGLVSAGVDADHVSRYVSTIGEGAHRRILALAMEDLGPPPVPFALVCFGSLARGEQALGSDQDNGFIFGDADSSARDRAAGAAPYFVELARRLSDGLDSAGYRYCPGDIMATNPAYRRSVAEWQAQFAGWIDAPDPQAILQGTIFFDMRCLAGDAALVDRLRDRVFASASANRIFLSFVARAAASTRVPLGFFRNFLLQDDADEGKVLDLKTQAIAPIVDIARVHALANGTKATHTLERLRIAAAQGSIDADPARDLAAAFEFVRDVRLRHQAGQVARGEPPTNKLPPARLSRFDREHLRGAFKLIREQLDRTRTRFAGGVT</sequence>
<dbReference type="InterPro" id="IPR018490">
    <property type="entry name" value="cNMP-bd_dom_sf"/>
</dbReference>
<evidence type="ECO:0000259" key="3">
    <source>
        <dbReference type="PROSITE" id="PS50042"/>
    </source>
</evidence>
<dbReference type="RefSeq" id="WP_185884004.1">
    <property type="nucleotide sequence ID" value="NZ_CP060052.1"/>
</dbReference>
<dbReference type="InterPro" id="IPR051462">
    <property type="entry name" value="CBS_domain-containing"/>
</dbReference>
<evidence type="ECO:0000313" key="6">
    <source>
        <dbReference type="Proteomes" id="UP000515297"/>
    </source>
</evidence>
<dbReference type="CDD" id="cd04587">
    <property type="entry name" value="CBS_pair_CAP-ED_NT_Pol-beta-like_DUF294_assoc"/>
    <property type="match status" value="1"/>
</dbReference>
<evidence type="ECO:0000256" key="1">
    <source>
        <dbReference type="ARBA" id="ARBA00022737"/>
    </source>
</evidence>
<dbReference type="InterPro" id="IPR018821">
    <property type="entry name" value="DUF294_put_nucleoTrafse_sb-bd"/>
</dbReference>
<keyword evidence="1" id="KW-0677">Repeat</keyword>
<feature type="domain" description="CBS" evidence="4">
    <location>
        <begin position="237"/>
        <end position="293"/>
    </location>
</feature>
<name>A0A7G6VSP3_9SPHN</name>
<dbReference type="CDD" id="cd00038">
    <property type="entry name" value="CAP_ED"/>
    <property type="match status" value="1"/>
</dbReference>
<protein>
    <submittedName>
        <fullName evidence="5">Cyclic nucleotide-binding/CBS domain-containing protein</fullName>
    </submittedName>
</protein>
<dbReference type="Gene3D" id="3.10.580.10">
    <property type="entry name" value="CBS-domain"/>
    <property type="match status" value="1"/>
</dbReference>
<organism evidence="5 6">
    <name type="scientific">Croceicoccus marinus</name>
    <dbReference type="NCBI Taxonomy" id="450378"/>
    <lineage>
        <taxon>Bacteria</taxon>
        <taxon>Pseudomonadati</taxon>
        <taxon>Pseudomonadota</taxon>
        <taxon>Alphaproteobacteria</taxon>
        <taxon>Sphingomonadales</taxon>
        <taxon>Erythrobacteraceae</taxon>
        <taxon>Croceicoccus</taxon>
    </lineage>
</organism>
<dbReference type="GO" id="GO:0008773">
    <property type="term" value="F:[protein-PII] uridylyltransferase activity"/>
    <property type="evidence" value="ECO:0007669"/>
    <property type="project" value="InterPro"/>
</dbReference>